<evidence type="ECO:0000313" key="1">
    <source>
        <dbReference type="EMBL" id="OBX37743.1"/>
    </source>
</evidence>
<dbReference type="InterPro" id="IPR024079">
    <property type="entry name" value="MetalloPept_cat_dom_sf"/>
</dbReference>
<dbReference type="CDD" id="cd20169">
    <property type="entry name" value="Peptidase_M90_mtfA"/>
    <property type="match status" value="1"/>
</dbReference>
<gene>
    <name evidence="1" type="primary">mtfA</name>
    <name evidence="1" type="ORF">A8U91_02121</name>
</gene>
<evidence type="ECO:0000313" key="2">
    <source>
        <dbReference type="Proteomes" id="UP000092504"/>
    </source>
</evidence>
<protein>
    <submittedName>
        <fullName evidence="1">Protein MtfA</fullName>
    </submittedName>
</protein>
<proteinExistence type="predicted"/>
<dbReference type="PANTHER" id="PTHR30164">
    <property type="entry name" value="MTFA PEPTIDASE"/>
    <property type="match status" value="1"/>
</dbReference>
<sequence>MLQRLRRWRAARFEARHPFPEHDWREARARLPLLSALPADLADRLGHRAWRFVHDKRLSLHPDLVAEHVEFDAPARLALAAQACLLTLGWNERDHRDALAGVHEILILPEAFHRRVEEMDEFGVMHEYDDERAGETSHQGPVVVAYPDLMASGGLNGFNVLIHELSHKLDMGNSLDADGYPPLSGDMAPQEWHRTFSAVWDDLQARLARGEATPIDDYAASHPGECFAVSCEYFFTAPAYCTRPIRSSTTCCHAIFGRIRCPATPGPLLPTAPECPAVNRRPGATPGRLPGHGAAGCPASDGPLTLDQFRHDGKSQTATGSTLIGPAPEAFGDGIQQVVGNTRSRVADPEHGRVIDFRQLYLHTTGGRRVAQRIIQEVAHQNSRLGSIGPDRQCLHALHRHLLVATLGPGPQLGHHFQHQG</sequence>
<dbReference type="GO" id="GO:0008237">
    <property type="term" value="F:metallopeptidase activity"/>
    <property type="evidence" value="ECO:0007669"/>
    <property type="project" value="InterPro"/>
</dbReference>
<dbReference type="AlphaFoldDB" id="A0A1B8P6A7"/>
<dbReference type="GO" id="GO:0005829">
    <property type="term" value="C:cytosol"/>
    <property type="evidence" value="ECO:0007669"/>
    <property type="project" value="TreeGrafter"/>
</dbReference>
<dbReference type="EMBL" id="MAJD01000001">
    <property type="protein sequence ID" value="OBX37743.1"/>
    <property type="molecule type" value="Genomic_DNA"/>
</dbReference>
<organism evidence="1 2">
    <name type="scientific">Halomonas elongata</name>
    <dbReference type="NCBI Taxonomy" id="2746"/>
    <lineage>
        <taxon>Bacteria</taxon>
        <taxon>Pseudomonadati</taxon>
        <taxon>Pseudomonadota</taxon>
        <taxon>Gammaproteobacteria</taxon>
        <taxon>Oceanospirillales</taxon>
        <taxon>Halomonadaceae</taxon>
        <taxon>Halomonas</taxon>
    </lineage>
</organism>
<dbReference type="SUPFAM" id="SSF55486">
    <property type="entry name" value="Metalloproteases ('zincins'), catalytic domain"/>
    <property type="match status" value="1"/>
</dbReference>
<dbReference type="PANTHER" id="PTHR30164:SF2">
    <property type="entry name" value="PROTEIN MTFA"/>
    <property type="match status" value="1"/>
</dbReference>
<dbReference type="GO" id="GO:0004177">
    <property type="term" value="F:aminopeptidase activity"/>
    <property type="evidence" value="ECO:0007669"/>
    <property type="project" value="TreeGrafter"/>
</dbReference>
<dbReference type="Pfam" id="PF06167">
    <property type="entry name" value="Peptidase_M90"/>
    <property type="match status" value="1"/>
</dbReference>
<reference evidence="1 2" key="1">
    <citation type="submission" date="2016-06" db="EMBL/GenBank/DDBJ databases">
        <title>Genome sequence of halotolerant plant growth promoting strain of Halomonas elongata HEK1 isolated from salterns of Rann of Kutch, Gujarat, India.</title>
        <authorList>
            <person name="Gaba S."/>
            <person name="Singh R.N."/>
            <person name="Abrol S."/>
            <person name="Kaushik R."/>
            <person name="Saxena A.K."/>
        </authorList>
    </citation>
    <scope>NUCLEOTIDE SEQUENCE [LARGE SCALE GENOMIC DNA]</scope>
    <source>
        <strain evidence="1 2">HEK1</strain>
    </source>
</reference>
<dbReference type="Gene3D" id="1.10.472.150">
    <property type="entry name" value="Glucose-regulated metallo-peptidase M90, N-terminal domain"/>
    <property type="match status" value="1"/>
</dbReference>
<dbReference type="InterPro" id="IPR010384">
    <property type="entry name" value="MtfA_fam"/>
</dbReference>
<comment type="caution">
    <text evidence="1">The sequence shown here is derived from an EMBL/GenBank/DDBJ whole genome shotgun (WGS) entry which is preliminary data.</text>
</comment>
<dbReference type="Proteomes" id="UP000092504">
    <property type="component" value="Unassembled WGS sequence"/>
</dbReference>
<dbReference type="Gene3D" id="3.40.390.10">
    <property type="entry name" value="Collagenase (Catalytic Domain)"/>
    <property type="match status" value="1"/>
</dbReference>
<name>A0A1B8P6A7_HALEL</name>
<dbReference type="InterPro" id="IPR042252">
    <property type="entry name" value="MtfA_N"/>
</dbReference>
<accession>A0A1B8P6A7</accession>